<organism evidence="2 3">
    <name type="scientific">Candidatus Eubacterium avistercoris</name>
    <dbReference type="NCBI Taxonomy" id="2838567"/>
    <lineage>
        <taxon>Bacteria</taxon>
        <taxon>Bacillati</taxon>
        <taxon>Bacillota</taxon>
        <taxon>Clostridia</taxon>
        <taxon>Eubacteriales</taxon>
        <taxon>Eubacteriaceae</taxon>
        <taxon>Eubacterium</taxon>
    </lineage>
</organism>
<sequence>MPKSRNQKGKLLYLLRFFETYTDEEHHGSMEDILSYLRQNDIQAERKSVYSDIETLREFGYDIILQKRSGYFLASRVFETPELKLLVDAVQASRFITSKKSEELIRKLESLTSRPEGVKLKRQLYVANRNKAVNENIYYSIDQIYSAISLNKKIRFQYFEWNVEKEMVLRHNGQWYEVSPWRVLWDDENYYMIAYDSGGDMIKHFRI</sequence>
<accession>A0A9D2D2H2</accession>
<dbReference type="InterPro" id="IPR026881">
    <property type="entry name" value="WYL_dom"/>
</dbReference>
<dbReference type="Pfam" id="PF13280">
    <property type="entry name" value="WYL"/>
    <property type="match status" value="1"/>
</dbReference>
<feature type="domain" description="WYL" evidence="1">
    <location>
        <begin position="141"/>
        <end position="207"/>
    </location>
</feature>
<dbReference type="InterPro" id="IPR036390">
    <property type="entry name" value="WH_DNA-bd_sf"/>
</dbReference>
<reference evidence="2" key="1">
    <citation type="journal article" date="2021" name="PeerJ">
        <title>Extensive microbial diversity within the chicken gut microbiome revealed by metagenomics and culture.</title>
        <authorList>
            <person name="Gilroy R."/>
            <person name="Ravi A."/>
            <person name="Getino M."/>
            <person name="Pursley I."/>
            <person name="Horton D.L."/>
            <person name="Alikhan N.F."/>
            <person name="Baker D."/>
            <person name="Gharbi K."/>
            <person name="Hall N."/>
            <person name="Watson M."/>
            <person name="Adriaenssens E.M."/>
            <person name="Foster-Nyarko E."/>
            <person name="Jarju S."/>
            <person name="Secka A."/>
            <person name="Antonio M."/>
            <person name="Oren A."/>
            <person name="Chaudhuri R.R."/>
            <person name="La Ragione R."/>
            <person name="Hildebrand F."/>
            <person name="Pallen M.J."/>
        </authorList>
    </citation>
    <scope>NUCLEOTIDE SEQUENCE</scope>
    <source>
        <strain evidence="2">CHK192-9172</strain>
    </source>
</reference>
<evidence type="ECO:0000313" key="2">
    <source>
        <dbReference type="EMBL" id="HIZ07295.1"/>
    </source>
</evidence>
<evidence type="ECO:0000259" key="1">
    <source>
        <dbReference type="Pfam" id="PF13280"/>
    </source>
</evidence>
<dbReference type="Proteomes" id="UP000824024">
    <property type="component" value="Unassembled WGS sequence"/>
</dbReference>
<evidence type="ECO:0000313" key="3">
    <source>
        <dbReference type="Proteomes" id="UP000824024"/>
    </source>
</evidence>
<comment type="caution">
    <text evidence="2">The sequence shown here is derived from an EMBL/GenBank/DDBJ whole genome shotgun (WGS) entry which is preliminary data.</text>
</comment>
<dbReference type="AlphaFoldDB" id="A0A9D2D2H2"/>
<dbReference type="SUPFAM" id="SSF46785">
    <property type="entry name" value="Winged helix' DNA-binding domain"/>
    <property type="match status" value="1"/>
</dbReference>
<name>A0A9D2D2H2_9FIRM</name>
<protein>
    <submittedName>
        <fullName evidence="2">WYL domain-containing protein</fullName>
    </submittedName>
</protein>
<dbReference type="EMBL" id="DXCH01000142">
    <property type="protein sequence ID" value="HIZ07295.1"/>
    <property type="molecule type" value="Genomic_DNA"/>
</dbReference>
<feature type="non-terminal residue" evidence="2">
    <location>
        <position position="207"/>
    </location>
</feature>
<dbReference type="PROSITE" id="PS52050">
    <property type="entry name" value="WYL"/>
    <property type="match status" value="1"/>
</dbReference>
<proteinExistence type="predicted"/>
<reference evidence="2" key="2">
    <citation type="submission" date="2021-04" db="EMBL/GenBank/DDBJ databases">
        <authorList>
            <person name="Gilroy R."/>
        </authorList>
    </citation>
    <scope>NUCLEOTIDE SEQUENCE</scope>
    <source>
        <strain evidence="2">CHK192-9172</strain>
    </source>
</reference>
<gene>
    <name evidence="2" type="ORF">IAA08_05100</name>
</gene>